<dbReference type="InterPro" id="IPR020556">
    <property type="entry name" value="Amidase_CS"/>
</dbReference>
<evidence type="ECO:0000256" key="1">
    <source>
        <dbReference type="ARBA" id="ARBA00009199"/>
    </source>
</evidence>
<proteinExistence type="inferred from homology"/>
<dbReference type="PROSITE" id="PS51257">
    <property type="entry name" value="PROKAR_LIPOPROTEIN"/>
    <property type="match status" value="1"/>
</dbReference>
<dbReference type="Proteomes" id="UP000628854">
    <property type="component" value="Unassembled WGS sequence"/>
</dbReference>
<sequence length="495" mass="52152">MTEFTRRNFLRTGTSIAALLPFTTACAPAQILSASTTPSDSLDGVRMAQLIAAGDISSLEFTEAAIARAERVNPQINAIATPLFDEARAQAASAPQGVFGGVPTFIKDLTQWNGAPTKYGSRTYKDFMSTRDSAFAAQWRKNGVVVLGKSTTPEAGLISSTEPVLTGATRNPWDLGRIPGGSSGGAAALTASRVVPFAQASDGGGSIRIPAACCGVFGLKPSRGALIQARPESGIDLSIKHAVTLTVRDSAALFAACEDPNGGLTPTGQILGPSTKRLKIAFAPDPINGASLDAETRDGIERTAELCRSLGHEVIDWSMPVDGNEFTENFLLLWASGAAGLVDQAKAQFPDTDITSLVEPWTLGLAAEFLARQDQFDAAQAYLTAFEPVYHSFFDDIDVILTPTVSKLPPAIGVQAPTRPFEELRKEVVDFAAFTAPMNVAGSASMSVPIQWTDAGLPVGSMFSARRGDDGVLLSLAYELEAAQPWIGRTPAMLG</sequence>
<comment type="similarity">
    <text evidence="1">Belongs to the amidase family.</text>
</comment>
<dbReference type="InterPro" id="IPR036928">
    <property type="entry name" value="AS_sf"/>
</dbReference>
<dbReference type="InterPro" id="IPR023631">
    <property type="entry name" value="Amidase_dom"/>
</dbReference>
<protein>
    <submittedName>
        <fullName evidence="4">6-aminohexanoate-cyclic-dimer hydrolase</fullName>
    </submittedName>
</protein>
<keyword evidence="2" id="KW-0732">Signal</keyword>
<organism evidence="4 5">
    <name type="scientific">Henriciella pelagia</name>
    <dbReference type="NCBI Taxonomy" id="1977912"/>
    <lineage>
        <taxon>Bacteria</taxon>
        <taxon>Pseudomonadati</taxon>
        <taxon>Pseudomonadota</taxon>
        <taxon>Alphaproteobacteria</taxon>
        <taxon>Hyphomonadales</taxon>
        <taxon>Hyphomonadaceae</taxon>
        <taxon>Henriciella</taxon>
    </lineage>
</organism>
<evidence type="ECO:0000259" key="3">
    <source>
        <dbReference type="Pfam" id="PF01425"/>
    </source>
</evidence>
<dbReference type="RefSeq" id="WP_084393968.1">
    <property type="nucleotide sequence ID" value="NZ_BMKF01000001.1"/>
</dbReference>
<dbReference type="Pfam" id="PF01425">
    <property type="entry name" value="Amidase"/>
    <property type="match status" value="1"/>
</dbReference>
<dbReference type="GO" id="GO:0016787">
    <property type="term" value="F:hydrolase activity"/>
    <property type="evidence" value="ECO:0007669"/>
    <property type="project" value="UniProtKB-KW"/>
</dbReference>
<feature type="chain" id="PRO_5045708394" evidence="2">
    <location>
        <begin position="30"/>
        <end position="495"/>
    </location>
</feature>
<evidence type="ECO:0000313" key="4">
    <source>
        <dbReference type="EMBL" id="GGB57621.1"/>
    </source>
</evidence>
<dbReference type="PROSITE" id="PS51318">
    <property type="entry name" value="TAT"/>
    <property type="match status" value="1"/>
</dbReference>
<dbReference type="PANTHER" id="PTHR11895:SF7">
    <property type="entry name" value="GLUTAMYL-TRNA(GLN) AMIDOTRANSFERASE SUBUNIT A, MITOCHONDRIAL"/>
    <property type="match status" value="1"/>
</dbReference>
<dbReference type="PANTHER" id="PTHR11895">
    <property type="entry name" value="TRANSAMIDASE"/>
    <property type="match status" value="1"/>
</dbReference>
<reference evidence="5" key="1">
    <citation type="journal article" date="2019" name="Int. J. Syst. Evol. Microbiol.">
        <title>The Global Catalogue of Microorganisms (GCM) 10K type strain sequencing project: providing services to taxonomists for standard genome sequencing and annotation.</title>
        <authorList>
            <consortium name="The Broad Institute Genomics Platform"/>
            <consortium name="The Broad Institute Genome Sequencing Center for Infectious Disease"/>
            <person name="Wu L."/>
            <person name="Ma J."/>
        </authorList>
    </citation>
    <scope>NUCLEOTIDE SEQUENCE [LARGE SCALE GENOMIC DNA]</scope>
    <source>
        <strain evidence="5">CGMCC 1.15928</strain>
    </source>
</reference>
<name>A0ABQ1J1C6_9PROT</name>
<feature type="domain" description="Amidase" evidence="3">
    <location>
        <begin position="60"/>
        <end position="474"/>
    </location>
</feature>
<evidence type="ECO:0000313" key="5">
    <source>
        <dbReference type="Proteomes" id="UP000628854"/>
    </source>
</evidence>
<dbReference type="PROSITE" id="PS00571">
    <property type="entry name" value="AMIDASES"/>
    <property type="match status" value="1"/>
</dbReference>
<dbReference type="InterPro" id="IPR000120">
    <property type="entry name" value="Amidase"/>
</dbReference>
<accession>A0ABQ1J1C6</accession>
<gene>
    <name evidence="4" type="ORF">GCM10011503_02510</name>
</gene>
<dbReference type="InterPro" id="IPR006311">
    <property type="entry name" value="TAT_signal"/>
</dbReference>
<dbReference type="EMBL" id="BMKF01000001">
    <property type="protein sequence ID" value="GGB57621.1"/>
    <property type="molecule type" value="Genomic_DNA"/>
</dbReference>
<dbReference type="NCBIfam" id="NF005899">
    <property type="entry name" value="PRK07869.1"/>
    <property type="match status" value="1"/>
</dbReference>
<feature type="signal peptide" evidence="2">
    <location>
        <begin position="1"/>
        <end position="29"/>
    </location>
</feature>
<keyword evidence="5" id="KW-1185">Reference proteome</keyword>
<keyword evidence="4" id="KW-0378">Hydrolase</keyword>
<dbReference type="Gene3D" id="3.90.1300.10">
    <property type="entry name" value="Amidase signature (AS) domain"/>
    <property type="match status" value="1"/>
</dbReference>
<dbReference type="SUPFAM" id="SSF75304">
    <property type="entry name" value="Amidase signature (AS) enzymes"/>
    <property type="match status" value="1"/>
</dbReference>
<comment type="caution">
    <text evidence="4">The sequence shown here is derived from an EMBL/GenBank/DDBJ whole genome shotgun (WGS) entry which is preliminary data.</text>
</comment>
<evidence type="ECO:0000256" key="2">
    <source>
        <dbReference type="SAM" id="SignalP"/>
    </source>
</evidence>